<dbReference type="OrthoDB" id="8436363at2759"/>
<dbReference type="EMBL" id="KZ821645">
    <property type="protein sequence ID" value="PYH64134.1"/>
    <property type="molecule type" value="Genomic_DNA"/>
</dbReference>
<feature type="non-terminal residue" evidence="2">
    <location>
        <position position="1"/>
    </location>
</feature>
<dbReference type="AlphaFoldDB" id="A0A319AWY3"/>
<keyword evidence="3" id="KW-1185">Reference proteome</keyword>
<accession>A0A319AWY3</accession>
<proteinExistence type="predicted"/>
<dbReference type="Proteomes" id="UP000248405">
    <property type="component" value="Unassembled WGS sequence"/>
</dbReference>
<feature type="region of interest" description="Disordered" evidence="1">
    <location>
        <begin position="192"/>
        <end position="220"/>
    </location>
</feature>
<organism evidence="2 3">
    <name type="scientific">Aspergillus vadensis (strain CBS 113365 / IMI 142717 / IBT 24658)</name>
    <dbReference type="NCBI Taxonomy" id="1448311"/>
    <lineage>
        <taxon>Eukaryota</taxon>
        <taxon>Fungi</taxon>
        <taxon>Dikarya</taxon>
        <taxon>Ascomycota</taxon>
        <taxon>Pezizomycotina</taxon>
        <taxon>Eurotiomycetes</taxon>
        <taxon>Eurotiomycetidae</taxon>
        <taxon>Eurotiales</taxon>
        <taxon>Aspergillaceae</taxon>
        <taxon>Aspergillus</taxon>
        <taxon>Aspergillus subgen. Circumdati</taxon>
    </lineage>
</organism>
<dbReference type="GeneID" id="37212994"/>
<protein>
    <submittedName>
        <fullName evidence="2">Uncharacterized protein</fullName>
    </submittedName>
</protein>
<evidence type="ECO:0000313" key="2">
    <source>
        <dbReference type="EMBL" id="PYH64134.1"/>
    </source>
</evidence>
<gene>
    <name evidence="2" type="ORF">BO88DRAFT_419612</name>
</gene>
<reference evidence="2" key="1">
    <citation type="submission" date="2016-12" db="EMBL/GenBank/DDBJ databases">
        <title>The genomes of Aspergillus section Nigri reveals drivers in fungal speciation.</title>
        <authorList>
            <consortium name="DOE Joint Genome Institute"/>
            <person name="Vesth T.C."/>
            <person name="Nybo J."/>
            <person name="Theobald S."/>
            <person name="Brandl J."/>
            <person name="Frisvad J.C."/>
            <person name="Nielsen K.F."/>
            <person name="Lyhne E.K."/>
            <person name="Kogle M.E."/>
            <person name="Kuo A."/>
            <person name="Riley R."/>
            <person name="Clum A."/>
            <person name="Nolan M."/>
            <person name="Lipzen A."/>
            <person name="Salamov A."/>
            <person name="Henrissat B."/>
            <person name="Wiebenga A."/>
            <person name="De Vries R.P."/>
            <person name="Grigoriev I.V."/>
            <person name="Mortensen U.H."/>
            <person name="Andersen M.R."/>
            <person name="Baker S.E."/>
        </authorList>
    </citation>
    <scope>NUCLEOTIDE SEQUENCE [LARGE SCALE GENOMIC DNA]</scope>
    <source>
        <strain evidence="2">CBS 113365</strain>
    </source>
</reference>
<name>A0A319AWY3_ASPVC</name>
<sequence length="220" mass="24879">RLQFLDFTLQRMIQRFEDEYPETRIIPQSIPSYAIQDTSSQGSNDDGWNGPVSENTQLNGTCADAEAVADDEEEHYAVRLSRSSSITSLHSRAMTSEEGHVHRLGQNIRRDFLRPSFDQADDDMSAFSFEESHMAALRDKLDRLQEEQTHTPFESVDADKALGDLGTTVEELWAARKNDAETFEKFRQSQIAAQFNSGKRTSSNRSNGNDDTESDQQASF</sequence>
<evidence type="ECO:0000313" key="3">
    <source>
        <dbReference type="Proteomes" id="UP000248405"/>
    </source>
</evidence>
<dbReference type="RefSeq" id="XP_025557928.1">
    <property type="nucleotide sequence ID" value="XM_025708402.1"/>
</dbReference>
<evidence type="ECO:0000256" key="1">
    <source>
        <dbReference type="SAM" id="MobiDB-lite"/>
    </source>
</evidence>